<protein>
    <recommendedName>
        <fullName evidence="4">Adhesin domain-containing protein</fullName>
    </recommendedName>
</protein>
<evidence type="ECO:0000313" key="3">
    <source>
        <dbReference type="Proteomes" id="UP000607559"/>
    </source>
</evidence>
<evidence type="ECO:0000256" key="1">
    <source>
        <dbReference type="SAM" id="SignalP"/>
    </source>
</evidence>
<name>A0A8J2XUC6_9BACT</name>
<proteinExistence type="predicted"/>
<dbReference type="Proteomes" id="UP000607559">
    <property type="component" value="Unassembled WGS sequence"/>
</dbReference>
<dbReference type="RefSeq" id="WP_188934574.1">
    <property type="nucleotide sequence ID" value="NZ_BMJC01000004.1"/>
</dbReference>
<reference evidence="2" key="1">
    <citation type="journal article" date="2014" name="Int. J. Syst. Evol. Microbiol.">
        <title>Complete genome sequence of Corynebacterium casei LMG S-19264T (=DSM 44701T), isolated from a smear-ripened cheese.</title>
        <authorList>
            <consortium name="US DOE Joint Genome Institute (JGI-PGF)"/>
            <person name="Walter F."/>
            <person name="Albersmeier A."/>
            <person name="Kalinowski J."/>
            <person name="Ruckert C."/>
        </authorList>
    </citation>
    <scope>NUCLEOTIDE SEQUENCE</scope>
    <source>
        <strain evidence="2">CGMCC 1.15448</strain>
    </source>
</reference>
<evidence type="ECO:0000313" key="2">
    <source>
        <dbReference type="EMBL" id="GGB10585.1"/>
    </source>
</evidence>
<reference evidence="2" key="2">
    <citation type="submission" date="2020-09" db="EMBL/GenBank/DDBJ databases">
        <authorList>
            <person name="Sun Q."/>
            <person name="Zhou Y."/>
        </authorList>
    </citation>
    <scope>NUCLEOTIDE SEQUENCE</scope>
    <source>
        <strain evidence="2">CGMCC 1.15448</strain>
    </source>
</reference>
<feature type="chain" id="PRO_5035218883" description="Adhesin domain-containing protein" evidence="1">
    <location>
        <begin position="21"/>
        <end position="291"/>
    </location>
</feature>
<gene>
    <name evidence="2" type="ORF">GCM10011511_37710</name>
</gene>
<dbReference type="AlphaFoldDB" id="A0A8J2XUC6"/>
<dbReference type="EMBL" id="BMJC01000004">
    <property type="protein sequence ID" value="GGB10585.1"/>
    <property type="molecule type" value="Genomic_DNA"/>
</dbReference>
<accession>A0A8J2XUC6</accession>
<organism evidence="2 3">
    <name type="scientific">Puia dinghuensis</name>
    <dbReference type="NCBI Taxonomy" id="1792502"/>
    <lineage>
        <taxon>Bacteria</taxon>
        <taxon>Pseudomonadati</taxon>
        <taxon>Bacteroidota</taxon>
        <taxon>Chitinophagia</taxon>
        <taxon>Chitinophagales</taxon>
        <taxon>Chitinophagaceae</taxon>
        <taxon>Puia</taxon>
    </lineage>
</organism>
<keyword evidence="3" id="KW-1185">Reference proteome</keyword>
<sequence>MRKMILPLLTGLTIFCLAPAAGRAQTQEFKEHINKEFAAPKPSAEVLAIYNLNGPIKIEGYSGDKVVVDIDKSLSAGGSRDLEIAKQEFKLGFDQHDDSIILYIAEPFDTRPHTWHRDDRWNNEDHNYDFNLAYVVRVPFGMNLHISTVNHGDVVVQDVSGDLNVHNVNGPITINNAKGVTTARTINGDLTVNYLAVPKGPSDYYTLNGKLEVTYPADLSAVCQFKSMNGEFYTDFANAEVLPVEVNKSEDHHANRTVYKLNMARRVQIGSGGSLFKFETMNGNIYVKKQS</sequence>
<keyword evidence="1" id="KW-0732">Signal</keyword>
<feature type="signal peptide" evidence="1">
    <location>
        <begin position="1"/>
        <end position="20"/>
    </location>
</feature>
<evidence type="ECO:0008006" key="4">
    <source>
        <dbReference type="Google" id="ProtNLM"/>
    </source>
</evidence>
<comment type="caution">
    <text evidence="2">The sequence shown here is derived from an EMBL/GenBank/DDBJ whole genome shotgun (WGS) entry which is preliminary data.</text>
</comment>